<dbReference type="AlphaFoldDB" id="A0A370U1W3"/>
<evidence type="ECO:0000256" key="3">
    <source>
        <dbReference type="ARBA" id="ARBA00022989"/>
    </source>
</evidence>
<dbReference type="GeneID" id="43594595"/>
<feature type="transmembrane region" description="Helical" evidence="5">
    <location>
        <begin position="493"/>
        <end position="513"/>
    </location>
</feature>
<dbReference type="Gene3D" id="1.20.1250.20">
    <property type="entry name" value="MFS general substrate transporter like domains"/>
    <property type="match status" value="1"/>
</dbReference>
<feature type="transmembrane region" description="Helical" evidence="5">
    <location>
        <begin position="176"/>
        <end position="196"/>
    </location>
</feature>
<keyword evidence="2 5" id="KW-0812">Transmembrane</keyword>
<keyword evidence="3 5" id="KW-1133">Transmembrane helix</keyword>
<dbReference type="STRING" id="2656787.A0A370U1W3"/>
<dbReference type="Proteomes" id="UP000254866">
    <property type="component" value="Unassembled WGS sequence"/>
</dbReference>
<evidence type="ECO:0000256" key="4">
    <source>
        <dbReference type="ARBA" id="ARBA00023136"/>
    </source>
</evidence>
<name>A0A370U1W3_9HELO</name>
<gene>
    <name evidence="7" type="ORF">BP5553_01746</name>
</gene>
<dbReference type="GO" id="GO:0022857">
    <property type="term" value="F:transmembrane transporter activity"/>
    <property type="evidence" value="ECO:0007669"/>
    <property type="project" value="InterPro"/>
</dbReference>
<evidence type="ECO:0000313" key="7">
    <source>
        <dbReference type="EMBL" id="RDL41767.1"/>
    </source>
</evidence>
<evidence type="ECO:0000256" key="2">
    <source>
        <dbReference type="ARBA" id="ARBA00022692"/>
    </source>
</evidence>
<dbReference type="RefSeq" id="XP_031874423.1">
    <property type="nucleotide sequence ID" value="XM_032010369.1"/>
</dbReference>
<feature type="transmembrane region" description="Helical" evidence="5">
    <location>
        <begin position="396"/>
        <end position="415"/>
    </location>
</feature>
<feature type="transmembrane region" description="Helical" evidence="5">
    <location>
        <begin position="319"/>
        <end position="342"/>
    </location>
</feature>
<dbReference type="InterPro" id="IPR020846">
    <property type="entry name" value="MFS_dom"/>
</dbReference>
<feature type="transmembrane region" description="Helical" evidence="5">
    <location>
        <begin position="238"/>
        <end position="258"/>
    </location>
</feature>
<dbReference type="PROSITE" id="PS50850">
    <property type="entry name" value="MFS"/>
    <property type="match status" value="1"/>
</dbReference>
<accession>A0A370U1W3</accession>
<feature type="transmembrane region" description="Helical" evidence="5">
    <location>
        <begin position="121"/>
        <end position="138"/>
    </location>
</feature>
<sequence length="530" mass="58666">MAFEKEPMGAADVQHLESPSLKSHHAPPQFQQGNEAVLLRIDAGAEAPTSVKLAKDGHTVLLPQPSDDVNDPLNWSWRKKHMILFIVALSAFCGDFGSGAGIPCTLPQAIEWDMDPVHVNYAGNLNVIMLGVGGLLWIPPTYFWGRAPVLFWTQVMGTFFTLGCCLTQSFETFYALRALMGVTLTACQVIGLSFIKDMFFFHEHARKIGLWAALFLLSPYLGPLLGNFIIAGTGNWRLCFWLVFAVCGFDLLLIILFADESWYRRDIPYEKQPERGSRLLRLVGTWQIRVHHGYFMELWPSVYRLVALLLKPVVLPTLLWYGLSFMWAIGINIMSSILLGTPKESGGYGFTARGVGYIYFTPVVAVILGEIFGHFFNDYLANRYTKKHHGIFKPEARLPTCMLAICLMIPGLIIVGQTLARSLHYSAIIIGWGMYVFGVMLGSVAITAYALDCYPNGAGEVSAWLNFARTVSGFSVGYFEVAWGTASGYDVSFGIQAAIVAAAAVIMVLLYIFGERLRSRGGPLTFKGTS</sequence>
<keyword evidence="4 5" id="KW-0472">Membrane</keyword>
<evidence type="ECO:0000259" key="6">
    <source>
        <dbReference type="PROSITE" id="PS50850"/>
    </source>
</evidence>
<protein>
    <recommendedName>
        <fullName evidence="6">Major facilitator superfamily (MFS) profile domain-containing protein</fullName>
    </recommendedName>
</protein>
<dbReference type="InterPro" id="IPR036259">
    <property type="entry name" value="MFS_trans_sf"/>
</dbReference>
<feature type="domain" description="Major facilitator superfamily (MFS) profile" evidence="6">
    <location>
        <begin position="83"/>
        <end position="515"/>
    </location>
</feature>
<evidence type="ECO:0000256" key="5">
    <source>
        <dbReference type="SAM" id="Phobius"/>
    </source>
</evidence>
<reference evidence="7 8" key="1">
    <citation type="journal article" date="2018" name="IMA Fungus">
        <title>IMA Genome-F 9: Draft genome sequence of Annulohypoxylon stygium, Aspergillus mulundensis, Berkeleyomyces basicola (syn. Thielaviopsis basicola), Ceratocystis smalleyi, two Cercospora beticola strains, Coleophoma cylindrospora, Fusarium fracticaudum, Phialophora cf. hyalina, and Morchella septimelata.</title>
        <authorList>
            <person name="Wingfield B.D."/>
            <person name="Bills G.F."/>
            <person name="Dong Y."/>
            <person name="Huang W."/>
            <person name="Nel W.J."/>
            <person name="Swalarsk-Parry B.S."/>
            <person name="Vaghefi N."/>
            <person name="Wilken P.M."/>
            <person name="An Z."/>
            <person name="de Beer Z.W."/>
            <person name="De Vos L."/>
            <person name="Chen L."/>
            <person name="Duong T.A."/>
            <person name="Gao Y."/>
            <person name="Hammerbacher A."/>
            <person name="Kikkert J.R."/>
            <person name="Li Y."/>
            <person name="Li H."/>
            <person name="Li K."/>
            <person name="Li Q."/>
            <person name="Liu X."/>
            <person name="Ma X."/>
            <person name="Naidoo K."/>
            <person name="Pethybridge S.J."/>
            <person name="Sun J."/>
            <person name="Steenkamp E.T."/>
            <person name="van der Nest M.A."/>
            <person name="van Wyk S."/>
            <person name="Wingfield M.J."/>
            <person name="Xiong C."/>
            <person name="Yue Q."/>
            <person name="Zhang X."/>
        </authorList>
    </citation>
    <scope>NUCLEOTIDE SEQUENCE [LARGE SCALE GENOMIC DNA]</scope>
    <source>
        <strain evidence="7 8">BP 5553</strain>
    </source>
</reference>
<organism evidence="7 8">
    <name type="scientific">Venustampulla echinocandica</name>
    <dbReference type="NCBI Taxonomy" id="2656787"/>
    <lineage>
        <taxon>Eukaryota</taxon>
        <taxon>Fungi</taxon>
        <taxon>Dikarya</taxon>
        <taxon>Ascomycota</taxon>
        <taxon>Pezizomycotina</taxon>
        <taxon>Leotiomycetes</taxon>
        <taxon>Helotiales</taxon>
        <taxon>Pleuroascaceae</taxon>
        <taxon>Venustampulla</taxon>
    </lineage>
</organism>
<feature type="transmembrane region" description="Helical" evidence="5">
    <location>
        <begin position="150"/>
        <end position="170"/>
    </location>
</feature>
<feature type="transmembrane region" description="Helical" evidence="5">
    <location>
        <begin position="208"/>
        <end position="232"/>
    </location>
</feature>
<dbReference type="Pfam" id="PF07690">
    <property type="entry name" value="MFS_1"/>
    <property type="match status" value="1"/>
</dbReference>
<dbReference type="GO" id="GO:0005886">
    <property type="term" value="C:plasma membrane"/>
    <property type="evidence" value="ECO:0007669"/>
    <property type="project" value="TreeGrafter"/>
</dbReference>
<dbReference type="PANTHER" id="PTHR23502:SF22">
    <property type="entry name" value="MAJOR FACILITATOR SUPERFAMILY (MFS) PROFILE DOMAIN-CONTAINING PROTEIN"/>
    <property type="match status" value="1"/>
</dbReference>
<evidence type="ECO:0000313" key="8">
    <source>
        <dbReference type="Proteomes" id="UP000254866"/>
    </source>
</evidence>
<dbReference type="SUPFAM" id="SSF103473">
    <property type="entry name" value="MFS general substrate transporter"/>
    <property type="match status" value="1"/>
</dbReference>
<evidence type="ECO:0000256" key="1">
    <source>
        <dbReference type="ARBA" id="ARBA00004141"/>
    </source>
</evidence>
<dbReference type="PANTHER" id="PTHR23502">
    <property type="entry name" value="MAJOR FACILITATOR SUPERFAMILY"/>
    <property type="match status" value="1"/>
</dbReference>
<comment type="subcellular location">
    <subcellularLocation>
        <location evidence="1">Membrane</location>
        <topology evidence="1">Multi-pass membrane protein</topology>
    </subcellularLocation>
</comment>
<dbReference type="OrthoDB" id="2533084at2759"/>
<feature type="transmembrane region" description="Helical" evidence="5">
    <location>
        <begin position="427"/>
        <end position="451"/>
    </location>
</feature>
<dbReference type="InterPro" id="IPR011701">
    <property type="entry name" value="MFS"/>
</dbReference>
<keyword evidence="8" id="KW-1185">Reference proteome</keyword>
<proteinExistence type="predicted"/>
<feature type="transmembrane region" description="Helical" evidence="5">
    <location>
        <begin position="354"/>
        <end position="376"/>
    </location>
</feature>
<feature type="transmembrane region" description="Helical" evidence="5">
    <location>
        <begin position="82"/>
        <end position="101"/>
    </location>
</feature>
<dbReference type="EMBL" id="NPIC01000001">
    <property type="protein sequence ID" value="RDL41767.1"/>
    <property type="molecule type" value="Genomic_DNA"/>
</dbReference>
<comment type="caution">
    <text evidence="7">The sequence shown here is derived from an EMBL/GenBank/DDBJ whole genome shotgun (WGS) entry which is preliminary data.</text>
</comment>